<sequence>MAVEIIGDDSDCDLKIDESFDENDIETPAFFPPHTSIQTTGCVSPNDILTRSPSPVPEKEEYTSKSLHNSFKNEMSNKSSTSSNIISSISQQKIDTLPSVKTAISDDTKIIRNQKDKIFSSDNSNLTIGAKDCNIVTCGIDGRSINSSMEMGPTTRKRKHCLEIENKSDASQGKHNKTDSSSSNVSEEKSDSTHSLNVKFHYKFNSSIFISTEINGREMHGILMPGGVADISLSGDKNGKGIENFDPSISNSYTFGDKIIKKEVGLDDKYNQSSNDQMPSTSRDEKDSLNSSSNILINTSENDAIVKCPLNNCGYQFVNLTDTCEHLKKFHMDKELQPGQNSRLNVEPTQHTTIGTMTDMIFSKNLSPNNNDVLHKPKAEKVSPIIHPHQSAIKVTNKIEAPKTDGVPPFIQGNIIDPKVIMAASVTPFNFQPPGMQPLVKNSLGQSTNSSTASTPIKQQESGAKHKIHELKPNPSSNSTISPSTAKNSRANSTASNGLNNYQVDSLRPSSVSTSLTNQTGMTMGLNPFGFPPGTNPFAGMGPQLGLPNQNGTSNQMMNMFNPMVMQAAAAAQMRNQMFMMPNMGMQGGQMPEQIALQMAMLGQMPQK</sequence>
<feature type="region of interest" description="Disordered" evidence="1">
    <location>
        <begin position="437"/>
        <end position="514"/>
    </location>
</feature>
<dbReference type="Proteomes" id="UP000035680">
    <property type="component" value="Unassembled WGS sequence"/>
</dbReference>
<dbReference type="WBParaSite" id="SVE_1608100.1">
    <property type="protein sequence ID" value="SVE_1608100.1"/>
    <property type="gene ID" value="SVE_1608100"/>
</dbReference>
<evidence type="ECO:0000313" key="3">
    <source>
        <dbReference type="Proteomes" id="UP000035680"/>
    </source>
</evidence>
<feature type="compositionally biased region" description="Polar residues" evidence="1">
    <location>
        <begin position="486"/>
        <end position="514"/>
    </location>
</feature>
<organism evidence="3 4">
    <name type="scientific">Strongyloides venezuelensis</name>
    <name type="common">Threadworm</name>
    <dbReference type="NCBI Taxonomy" id="75913"/>
    <lineage>
        <taxon>Eukaryota</taxon>
        <taxon>Metazoa</taxon>
        <taxon>Ecdysozoa</taxon>
        <taxon>Nematoda</taxon>
        <taxon>Chromadorea</taxon>
        <taxon>Rhabditida</taxon>
        <taxon>Tylenchina</taxon>
        <taxon>Panagrolaimomorpha</taxon>
        <taxon>Strongyloidoidea</taxon>
        <taxon>Strongyloididae</taxon>
        <taxon>Strongyloides</taxon>
    </lineage>
</organism>
<feature type="compositionally biased region" description="Low complexity" evidence="1">
    <location>
        <begin position="473"/>
        <end position="485"/>
    </location>
</feature>
<evidence type="ECO:0000256" key="1">
    <source>
        <dbReference type="SAM" id="MobiDB-lite"/>
    </source>
</evidence>
<feature type="compositionally biased region" description="Polar residues" evidence="1">
    <location>
        <begin position="35"/>
        <end position="53"/>
    </location>
</feature>
<feature type="region of interest" description="Disordered" evidence="1">
    <location>
        <begin position="32"/>
        <end position="61"/>
    </location>
</feature>
<proteinExistence type="predicted"/>
<feature type="domain" description="C2H2-type" evidence="2">
    <location>
        <begin position="308"/>
        <end position="331"/>
    </location>
</feature>
<evidence type="ECO:0000259" key="2">
    <source>
        <dbReference type="PROSITE" id="PS00028"/>
    </source>
</evidence>
<dbReference type="AlphaFoldDB" id="A0A0K0FUR8"/>
<name>A0A0K0FUR8_STRVS</name>
<feature type="compositionally biased region" description="Polar residues" evidence="1">
    <location>
        <begin position="271"/>
        <end position="281"/>
    </location>
</feature>
<feature type="region of interest" description="Disordered" evidence="1">
    <location>
        <begin position="165"/>
        <end position="192"/>
    </location>
</feature>
<feature type="region of interest" description="Disordered" evidence="1">
    <location>
        <begin position="266"/>
        <end position="290"/>
    </location>
</feature>
<dbReference type="PROSITE" id="PS00028">
    <property type="entry name" value="ZINC_FINGER_C2H2_1"/>
    <property type="match status" value="1"/>
</dbReference>
<accession>A0A0K0FUR8</accession>
<reference evidence="4" key="2">
    <citation type="submission" date="2015-08" db="UniProtKB">
        <authorList>
            <consortium name="WormBaseParasite"/>
        </authorList>
    </citation>
    <scope>IDENTIFICATION</scope>
</reference>
<dbReference type="InterPro" id="IPR013087">
    <property type="entry name" value="Znf_C2H2_type"/>
</dbReference>
<evidence type="ECO:0000313" key="4">
    <source>
        <dbReference type="WBParaSite" id="SVE_1608100.1"/>
    </source>
</evidence>
<reference evidence="3" key="1">
    <citation type="submission" date="2014-07" db="EMBL/GenBank/DDBJ databases">
        <authorList>
            <person name="Martin A.A"/>
            <person name="De Silva N."/>
        </authorList>
    </citation>
    <scope>NUCLEOTIDE SEQUENCE</scope>
</reference>
<feature type="compositionally biased region" description="Polar residues" evidence="1">
    <location>
        <begin position="443"/>
        <end position="462"/>
    </location>
</feature>
<keyword evidence="3" id="KW-1185">Reference proteome</keyword>
<protein>
    <submittedName>
        <fullName evidence="4">C2H2-type domain-containing protein</fullName>
    </submittedName>
</protein>